<comment type="subcellular location">
    <subcellularLocation>
        <location evidence="4 14">Cytoplasm</location>
    </subcellularLocation>
</comment>
<dbReference type="GO" id="GO:0005737">
    <property type="term" value="C:cytoplasm"/>
    <property type="evidence" value="ECO:0007669"/>
    <property type="project" value="UniProtKB-SubCell"/>
</dbReference>
<comment type="cofactor">
    <cofactor evidence="2">
        <name>Mg(2+)</name>
        <dbReference type="ChEBI" id="CHEBI:18420"/>
    </cofactor>
</comment>
<dbReference type="InterPro" id="IPR012337">
    <property type="entry name" value="RNaseH-like_sf"/>
</dbReference>
<keyword evidence="11 14" id="KW-0255">Endonuclease</keyword>
<evidence type="ECO:0000256" key="10">
    <source>
        <dbReference type="ARBA" id="ARBA00022723"/>
    </source>
</evidence>
<evidence type="ECO:0000256" key="3">
    <source>
        <dbReference type="ARBA" id="ARBA00004065"/>
    </source>
</evidence>
<dbReference type="GO" id="GO:0004523">
    <property type="term" value="F:RNA-DNA hybrid ribonuclease activity"/>
    <property type="evidence" value="ECO:0007669"/>
    <property type="project" value="UniProtKB-UniRule"/>
</dbReference>
<comment type="cofactor">
    <cofactor evidence="14 15">
        <name>Mn(2+)</name>
        <dbReference type="ChEBI" id="CHEBI:29035"/>
    </cofactor>
    <cofactor evidence="14 15">
        <name>Mg(2+)</name>
        <dbReference type="ChEBI" id="CHEBI:18420"/>
    </cofactor>
    <text evidence="14 15">Manganese or magnesium. Binds 1 divalent metal ion per monomer in the absence of substrate. May bind a second metal ion after substrate binding.</text>
</comment>
<dbReference type="GO" id="GO:0043137">
    <property type="term" value="P:DNA replication, removal of RNA primer"/>
    <property type="evidence" value="ECO:0007669"/>
    <property type="project" value="TreeGrafter"/>
</dbReference>
<organism evidence="18 19">
    <name type="scientific">Mesobacillus subterraneus</name>
    <dbReference type="NCBI Taxonomy" id="285983"/>
    <lineage>
        <taxon>Bacteria</taxon>
        <taxon>Bacillati</taxon>
        <taxon>Bacillota</taxon>
        <taxon>Bacilli</taxon>
        <taxon>Bacillales</taxon>
        <taxon>Bacillaceae</taxon>
        <taxon>Mesobacillus</taxon>
    </lineage>
</organism>
<evidence type="ECO:0000256" key="9">
    <source>
        <dbReference type="ARBA" id="ARBA00022722"/>
    </source>
</evidence>
<feature type="domain" description="RNase H type-2" evidence="17">
    <location>
        <begin position="72"/>
        <end position="260"/>
    </location>
</feature>
<dbReference type="GO" id="GO:0030145">
    <property type="term" value="F:manganese ion binding"/>
    <property type="evidence" value="ECO:0007669"/>
    <property type="project" value="UniProtKB-UniRule"/>
</dbReference>
<dbReference type="GO" id="GO:0006298">
    <property type="term" value="P:mismatch repair"/>
    <property type="evidence" value="ECO:0007669"/>
    <property type="project" value="TreeGrafter"/>
</dbReference>
<evidence type="ECO:0000256" key="2">
    <source>
        <dbReference type="ARBA" id="ARBA00001946"/>
    </source>
</evidence>
<sequence length="262" mass="29686">MNNWTIAEIDRLLFSNKKVDREFIEKWRTDNRNGVQKLIAKWEKQEVQKEHARRQFVEMTLFERKYWSEGFKLIAGIDEAGRGPLAGPVVAGAVILPEDFYLPGLNDSKKLSKAKREEFFDIIHNQALSVGVGIIEAAEIDEINILEASKKAMLQATAQLKILPDFLLIDAVKLETPYPFEALIKGDARSVSIAAASVIAKVTRDRLMMELDDRYPQYGFQANMGYGTAAHLTALKEHGVTDHHRKTFAPVRECIQQTWQSG</sequence>
<dbReference type="PROSITE" id="PS51975">
    <property type="entry name" value="RNASE_H_2"/>
    <property type="match status" value="1"/>
</dbReference>
<evidence type="ECO:0000256" key="1">
    <source>
        <dbReference type="ARBA" id="ARBA00000077"/>
    </source>
</evidence>
<comment type="function">
    <text evidence="3 14 16">Endonuclease that specifically degrades the RNA of RNA-DNA hybrids.</text>
</comment>
<evidence type="ECO:0000259" key="17">
    <source>
        <dbReference type="PROSITE" id="PS51975"/>
    </source>
</evidence>
<evidence type="ECO:0000256" key="15">
    <source>
        <dbReference type="PROSITE-ProRule" id="PRU01319"/>
    </source>
</evidence>
<dbReference type="OrthoDB" id="9803420at2"/>
<dbReference type="PATRIC" id="fig|285983.3.peg.2663"/>
<keyword evidence="13 14" id="KW-0464">Manganese</keyword>
<evidence type="ECO:0000313" key="19">
    <source>
        <dbReference type="Proteomes" id="UP000032512"/>
    </source>
</evidence>
<gene>
    <name evidence="14" type="primary">rnhB</name>
    <name evidence="18" type="ORF">UB32_16795</name>
</gene>
<proteinExistence type="inferred from homology"/>
<dbReference type="EMBL" id="JXIQ01000157">
    <property type="protein sequence ID" value="KIY20883.1"/>
    <property type="molecule type" value="Genomic_DNA"/>
</dbReference>
<dbReference type="InterPro" id="IPR001352">
    <property type="entry name" value="RNase_HII/HIII"/>
</dbReference>
<feature type="binding site" evidence="14 15">
    <location>
        <position position="170"/>
    </location>
    <ligand>
        <name>a divalent metal cation</name>
        <dbReference type="ChEBI" id="CHEBI:60240"/>
    </ligand>
</feature>
<evidence type="ECO:0000256" key="5">
    <source>
        <dbReference type="ARBA" id="ARBA00007383"/>
    </source>
</evidence>
<dbReference type="CDD" id="cd07182">
    <property type="entry name" value="RNase_HII_bacteria_HII_like"/>
    <property type="match status" value="1"/>
</dbReference>
<evidence type="ECO:0000256" key="7">
    <source>
        <dbReference type="ARBA" id="ARBA00019179"/>
    </source>
</evidence>
<evidence type="ECO:0000313" key="18">
    <source>
        <dbReference type="EMBL" id="KIY20883.1"/>
    </source>
</evidence>
<dbReference type="NCBIfam" id="NF000595">
    <property type="entry name" value="PRK00015.1-3"/>
    <property type="match status" value="1"/>
</dbReference>
<evidence type="ECO:0000256" key="16">
    <source>
        <dbReference type="RuleBase" id="RU003515"/>
    </source>
</evidence>
<dbReference type="GO" id="GO:0032299">
    <property type="term" value="C:ribonuclease H2 complex"/>
    <property type="evidence" value="ECO:0007669"/>
    <property type="project" value="TreeGrafter"/>
</dbReference>
<dbReference type="AlphaFoldDB" id="A0A0D6Z8I0"/>
<keyword evidence="10 14" id="KW-0479">Metal-binding</keyword>
<name>A0A0D6Z8I0_9BACI</name>
<evidence type="ECO:0000256" key="11">
    <source>
        <dbReference type="ARBA" id="ARBA00022759"/>
    </source>
</evidence>
<comment type="similarity">
    <text evidence="5 14 16">Belongs to the RNase HII family.</text>
</comment>
<evidence type="ECO:0000256" key="12">
    <source>
        <dbReference type="ARBA" id="ARBA00022801"/>
    </source>
</evidence>
<dbReference type="NCBIfam" id="NF000594">
    <property type="entry name" value="PRK00015.1-1"/>
    <property type="match status" value="1"/>
</dbReference>
<keyword evidence="9 14" id="KW-0540">Nuclease</keyword>
<feature type="binding site" evidence="14 15">
    <location>
        <position position="78"/>
    </location>
    <ligand>
        <name>a divalent metal cation</name>
        <dbReference type="ChEBI" id="CHEBI:60240"/>
    </ligand>
</feature>
<evidence type="ECO:0000256" key="14">
    <source>
        <dbReference type="HAMAP-Rule" id="MF_00052"/>
    </source>
</evidence>
<dbReference type="Pfam" id="PF01351">
    <property type="entry name" value="RNase_HII"/>
    <property type="match status" value="1"/>
</dbReference>
<keyword evidence="12 14" id="KW-0378">Hydrolase</keyword>
<dbReference type="EC" id="3.1.26.4" evidence="6 14"/>
<reference evidence="18 19" key="1">
    <citation type="submission" date="2015-01" db="EMBL/GenBank/DDBJ databases">
        <title>Draft genome sequences of the supercritical CO2 tolerant bacteria Bacillus subterraneus MITOT1 and Bacillus cereus MIT0214.</title>
        <authorList>
            <person name="Peet K.C."/>
            <person name="Thompson J.R."/>
        </authorList>
    </citation>
    <scope>NUCLEOTIDE SEQUENCE [LARGE SCALE GENOMIC DNA]</scope>
    <source>
        <strain evidence="18 19">MITOT1</strain>
    </source>
</reference>
<dbReference type="PANTHER" id="PTHR10954:SF18">
    <property type="entry name" value="RIBONUCLEASE HII"/>
    <property type="match status" value="1"/>
</dbReference>
<dbReference type="SUPFAM" id="SSF53098">
    <property type="entry name" value="Ribonuclease H-like"/>
    <property type="match status" value="1"/>
</dbReference>
<dbReference type="InterPro" id="IPR024567">
    <property type="entry name" value="RNase_HII/HIII_dom"/>
</dbReference>
<dbReference type="RefSeq" id="WP_044395875.1">
    <property type="nucleotide sequence ID" value="NZ_JXIQ01000157.1"/>
</dbReference>
<comment type="caution">
    <text evidence="18">The sequence shown here is derived from an EMBL/GenBank/DDBJ whole genome shotgun (WGS) entry which is preliminary data.</text>
</comment>
<keyword evidence="19" id="KW-1185">Reference proteome</keyword>
<dbReference type="FunFam" id="3.30.420.10:FF:000006">
    <property type="entry name" value="Ribonuclease HII"/>
    <property type="match status" value="1"/>
</dbReference>
<dbReference type="InterPro" id="IPR036397">
    <property type="entry name" value="RNaseH_sf"/>
</dbReference>
<dbReference type="InterPro" id="IPR022898">
    <property type="entry name" value="RNase_HII"/>
</dbReference>
<dbReference type="Proteomes" id="UP000032512">
    <property type="component" value="Unassembled WGS sequence"/>
</dbReference>
<dbReference type="PANTHER" id="PTHR10954">
    <property type="entry name" value="RIBONUCLEASE H2 SUBUNIT A"/>
    <property type="match status" value="1"/>
</dbReference>
<comment type="catalytic activity">
    <reaction evidence="1 14 15 16">
        <text>Endonucleolytic cleavage to 5'-phosphomonoester.</text>
        <dbReference type="EC" id="3.1.26.4"/>
    </reaction>
</comment>
<accession>A0A0D6Z8I0</accession>
<feature type="binding site" evidence="14 15">
    <location>
        <position position="79"/>
    </location>
    <ligand>
        <name>a divalent metal cation</name>
        <dbReference type="ChEBI" id="CHEBI:60240"/>
    </ligand>
</feature>
<protein>
    <recommendedName>
        <fullName evidence="7 14">Ribonuclease HII</fullName>
        <shortName evidence="14">RNase HII</shortName>
        <ecNumber evidence="6 14">3.1.26.4</ecNumber>
    </recommendedName>
</protein>
<dbReference type="HAMAP" id="MF_00052_B">
    <property type="entry name" value="RNase_HII_B"/>
    <property type="match status" value="1"/>
</dbReference>
<evidence type="ECO:0000256" key="8">
    <source>
        <dbReference type="ARBA" id="ARBA00022490"/>
    </source>
</evidence>
<evidence type="ECO:0000256" key="13">
    <source>
        <dbReference type="ARBA" id="ARBA00023211"/>
    </source>
</evidence>
<evidence type="ECO:0000256" key="6">
    <source>
        <dbReference type="ARBA" id="ARBA00012180"/>
    </source>
</evidence>
<keyword evidence="8 14" id="KW-0963">Cytoplasm</keyword>
<dbReference type="Gene3D" id="3.30.420.10">
    <property type="entry name" value="Ribonuclease H-like superfamily/Ribonuclease H"/>
    <property type="match status" value="1"/>
</dbReference>
<evidence type="ECO:0000256" key="4">
    <source>
        <dbReference type="ARBA" id="ARBA00004496"/>
    </source>
</evidence>
<dbReference type="GO" id="GO:0003723">
    <property type="term" value="F:RNA binding"/>
    <property type="evidence" value="ECO:0007669"/>
    <property type="project" value="UniProtKB-UniRule"/>
</dbReference>